<comment type="caution">
    <text evidence="4">The sequence shown here is derived from an EMBL/GenBank/DDBJ whole genome shotgun (WGS) entry which is preliminary data.</text>
</comment>
<sequence>MQIDPPSYRDKVIGSSSPPRDDDLLPLKDDDIELLEDDVMVGETEGILSIVFSDRVQSLALKSMDFTLVIKILVKFSSRIDYLHILSDGPWTIFGHYITVKPWSLDFIPHQSQPNRVVSWVRLPGLPITCFKKSMIEAIGSRIGSVVKMDFQTDNGHRGRFARLAVNINLNRPLISKISINGRIQIVEYESLPVVCFHCGVYGHTKDICPKNNSHVPPPETTTKTTQPMSPLEPFSPWMIVEKRNRRQPKASTVAPVKSAAPSMTMSRFSPIYGVDDTSMKDQAEVLAPIDLDRPAKDVLTRLPKPKTKTQVSLAKPPTISLGNKNRLSSSAAASSSTGGLIKNQSSSMTLNPNKHLVVNLVDDESTRVPPNISIQPAQGAQIKPSSAIVPGILNLKANKRLTSAANESNQALQLIPSHSFVVASDHTDMVD</sequence>
<dbReference type="Proteomes" id="UP001396334">
    <property type="component" value="Unassembled WGS sequence"/>
</dbReference>
<gene>
    <name evidence="4" type="ORF">V6N11_062136</name>
</gene>
<feature type="compositionally biased region" description="Low complexity" evidence="2">
    <location>
        <begin position="221"/>
        <end position="230"/>
    </location>
</feature>
<dbReference type="PANTHER" id="PTHR31286:SF173">
    <property type="entry name" value="DUF4283 DOMAIN-CONTAINING PROTEIN"/>
    <property type="match status" value="1"/>
</dbReference>
<dbReference type="InterPro" id="IPR040256">
    <property type="entry name" value="At4g02000-like"/>
</dbReference>
<evidence type="ECO:0000256" key="2">
    <source>
        <dbReference type="SAM" id="MobiDB-lite"/>
    </source>
</evidence>
<protein>
    <recommendedName>
        <fullName evidence="3">CCHC-type domain-containing protein</fullName>
    </recommendedName>
</protein>
<reference evidence="4 5" key="1">
    <citation type="journal article" date="2024" name="G3 (Bethesda)">
        <title>Genome assembly of Hibiscus sabdariffa L. provides insights into metabolisms of medicinal natural products.</title>
        <authorList>
            <person name="Kim T."/>
        </authorList>
    </citation>
    <scope>NUCLEOTIDE SEQUENCE [LARGE SCALE GENOMIC DNA]</scope>
    <source>
        <strain evidence="4">TK-2024</strain>
        <tissue evidence="4">Old leaves</tissue>
    </source>
</reference>
<dbReference type="Pfam" id="PF14111">
    <property type="entry name" value="DUF4283"/>
    <property type="match status" value="1"/>
</dbReference>
<evidence type="ECO:0000256" key="1">
    <source>
        <dbReference type="PROSITE-ProRule" id="PRU00047"/>
    </source>
</evidence>
<keyword evidence="5" id="KW-1185">Reference proteome</keyword>
<evidence type="ECO:0000259" key="3">
    <source>
        <dbReference type="PROSITE" id="PS50158"/>
    </source>
</evidence>
<keyword evidence="1" id="KW-0479">Metal-binding</keyword>
<feature type="region of interest" description="Disordered" evidence="2">
    <location>
        <begin position="1"/>
        <end position="22"/>
    </location>
</feature>
<feature type="domain" description="CCHC-type" evidence="3">
    <location>
        <begin position="196"/>
        <end position="211"/>
    </location>
</feature>
<evidence type="ECO:0000313" key="5">
    <source>
        <dbReference type="Proteomes" id="UP001396334"/>
    </source>
</evidence>
<dbReference type="PANTHER" id="PTHR31286">
    <property type="entry name" value="GLYCINE-RICH CELL WALL STRUCTURAL PROTEIN 1.8-LIKE"/>
    <property type="match status" value="1"/>
</dbReference>
<dbReference type="EMBL" id="JBBPBN010000052">
    <property type="protein sequence ID" value="KAK8991112.1"/>
    <property type="molecule type" value="Genomic_DNA"/>
</dbReference>
<keyword evidence="1" id="KW-0862">Zinc</keyword>
<dbReference type="PROSITE" id="PS50158">
    <property type="entry name" value="ZF_CCHC"/>
    <property type="match status" value="1"/>
</dbReference>
<name>A0ABR2PS27_9ROSI</name>
<proteinExistence type="predicted"/>
<dbReference type="InterPro" id="IPR001878">
    <property type="entry name" value="Znf_CCHC"/>
</dbReference>
<feature type="region of interest" description="Disordered" evidence="2">
    <location>
        <begin position="214"/>
        <end position="233"/>
    </location>
</feature>
<dbReference type="InterPro" id="IPR025558">
    <property type="entry name" value="DUF4283"/>
</dbReference>
<organism evidence="4 5">
    <name type="scientific">Hibiscus sabdariffa</name>
    <name type="common">roselle</name>
    <dbReference type="NCBI Taxonomy" id="183260"/>
    <lineage>
        <taxon>Eukaryota</taxon>
        <taxon>Viridiplantae</taxon>
        <taxon>Streptophyta</taxon>
        <taxon>Embryophyta</taxon>
        <taxon>Tracheophyta</taxon>
        <taxon>Spermatophyta</taxon>
        <taxon>Magnoliopsida</taxon>
        <taxon>eudicotyledons</taxon>
        <taxon>Gunneridae</taxon>
        <taxon>Pentapetalae</taxon>
        <taxon>rosids</taxon>
        <taxon>malvids</taxon>
        <taxon>Malvales</taxon>
        <taxon>Malvaceae</taxon>
        <taxon>Malvoideae</taxon>
        <taxon>Hibiscus</taxon>
    </lineage>
</organism>
<evidence type="ECO:0000313" key="4">
    <source>
        <dbReference type="EMBL" id="KAK8991112.1"/>
    </source>
</evidence>
<feature type="region of interest" description="Disordered" evidence="2">
    <location>
        <begin position="305"/>
        <end position="349"/>
    </location>
</feature>
<accession>A0ABR2PS27</accession>
<keyword evidence="1" id="KW-0863">Zinc-finger</keyword>